<dbReference type="InterPro" id="IPR052638">
    <property type="entry name" value="PiggyBac_TE-derived"/>
</dbReference>
<organism evidence="2">
    <name type="scientific">Octopus bimaculoides</name>
    <name type="common">California two-spotted octopus</name>
    <dbReference type="NCBI Taxonomy" id="37653"/>
    <lineage>
        <taxon>Eukaryota</taxon>
        <taxon>Metazoa</taxon>
        <taxon>Spiralia</taxon>
        <taxon>Lophotrochozoa</taxon>
        <taxon>Mollusca</taxon>
        <taxon>Cephalopoda</taxon>
        <taxon>Coleoidea</taxon>
        <taxon>Octopodiformes</taxon>
        <taxon>Octopoda</taxon>
        <taxon>Incirrata</taxon>
        <taxon>Octopodidae</taxon>
        <taxon>Octopus</taxon>
    </lineage>
</organism>
<dbReference type="OrthoDB" id="6155655at2759"/>
<evidence type="ECO:0000313" key="2">
    <source>
        <dbReference type="EMBL" id="KOF71143.1"/>
    </source>
</evidence>
<dbReference type="PANTHER" id="PTHR47055:SF3">
    <property type="entry name" value="PHORBOL-ESTER_DAG-TYPE DOMAIN-CONTAINING PROTEIN"/>
    <property type="match status" value="1"/>
</dbReference>
<sequence length="526" mass="60551">MSKRRIKSLTVEEILTTLEEVMEDEDVESADAVIIPPEADALTDNEDIDDDCTGNVDIEDVAGSFELHVAAQIVSEEVIEDTTGENVANYPEIGVETMPAPKKNKTMQFSTNMAVKAYENNLMNMKEQLKGSTPVEVFEDIFSEEIVQLMIKESVRYATERKNRSTATISSDDIKLFIGVLLISEHLAVDEMIVKCYGHHALKQFIRSKPIRFGYKFWALCGVSGYCYNFDLYCGKSSFDDNRVDLLLGLKVILNMLDVVEEPQSYTVFFDNLFTGYELLVHLRELGFQATGTVRENRLKKCPLMEAKELKKQKRGTYSFRFDTNEEILFVKWLHNTCVTIGTNYDTVEPLQKVQRWLKECKAKDSVSQPHVFKNYSAYMGGIDKHDWWISKYATTIRAKKWYWPIFIRIVDMAVVNAHIIYNLINSDDEKPATKMDLLLFRRAICRSYLKISTNRQQLGKKRSCSAPSQIPHDARFDCKGHIIMKRSEQRRCQNKPCTARPRTYYSKCTVTLCVTCFSSYHKYNG</sequence>
<reference evidence="2" key="1">
    <citation type="submission" date="2015-07" db="EMBL/GenBank/DDBJ databases">
        <title>MeaNS - Measles Nucleotide Surveillance Program.</title>
        <authorList>
            <person name="Tran T."/>
            <person name="Druce J."/>
        </authorList>
    </citation>
    <scope>NUCLEOTIDE SEQUENCE</scope>
    <source>
        <strain evidence="2">UCB-OBI-ISO-001</strain>
        <tissue evidence="2">Gonad</tissue>
    </source>
</reference>
<proteinExistence type="predicted"/>
<dbReference type="GO" id="GO:0043565">
    <property type="term" value="F:sequence-specific DNA binding"/>
    <property type="evidence" value="ECO:0007669"/>
    <property type="project" value="TreeGrafter"/>
</dbReference>
<dbReference type="InterPro" id="IPR018247">
    <property type="entry name" value="EF_Hand_1_Ca_BS"/>
</dbReference>
<gene>
    <name evidence="2" type="ORF">OCBIM_22001548mg</name>
</gene>
<dbReference type="EMBL" id="KQ424353">
    <property type="protein sequence ID" value="KOF71143.1"/>
    <property type="molecule type" value="Genomic_DNA"/>
</dbReference>
<dbReference type="PANTHER" id="PTHR47055">
    <property type="entry name" value="DDE_TNP_1_7 DOMAIN-CONTAINING PROTEIN"/>
    <property type="match status" value="1"/>
</dbReference>
<dbReference type="AlphaFoldDB" id="A0A0L8G2P6"/>
<evidence type="ECO:0000259" key="1">
    <source>
        <dbReference type="Pfam" id="PF13843"/>
    </source>
</evidence>
<feature type="domain" description="PiggyBac transposable element-derived protein" evidence="1">
    <location>
        <begin position="184"/>
        <end position="419"/>
    </location>
</feature>
<dbReference type="InterPro" id="IPR029526">
    <property type="entry name" value="PGBD"/>
</dbReference>
<name>A0A0L8G2P6_OCTBM</name>
<protein>
    <recommendedName>
        <fullName evidence="1">PiggyBac transposable element-derived protein domain-containing protein</fullName>
    </recommendedName>
</protein>
<dbReference type="Pfam" id="PF13843">
    <property type="entry name" value="DDE_Tnp_1_7"/>
    <property type="match status" value="1"/>
</dbReference>
<dbReference type="STRING" id="37653.A0A0L8G2P6"/>
<accession>A0A0L8G2P6</accession>
<dbReference type="PROSITE" id="PS00018">
    <property type="entry name" value="EF_HAND_1"/>
    <property type="match status" value="1"/>
</dbReference>